<evidence type="ECO:0000256" key="5">
    <source>
        <dbReference type="ARBA" id="ARBA00022846"/>
    </source>
</evidence>
<keyword evidence="9" id="KW-0966">Cell projection</keyword>
<evidence type="ECO:0000256" key="1">
    <source>
        <dbReference type="ARBA" id="ARBA00003029"/>
    </source>
</evidence>
<comment type="subcellular location">
    <subcellularLocation>
        <location evidence="2">Cytoplasm</location>
        <location evidence="2">Cytoskeleton</location>
        <location evidence="2">Flagellum axoneme</location>
    </subcellularLocation>
</comment>
<evidence type="ECO:0000256" key="11">
    <source>
        <dbReference type="ARBA" id="ARBA00044800"/>
    </source>
</evidence>
<feature type="region of interest" description="Disordered" evidence="13">
    <location>
        <begin position="1"/>
        <end position="27"/>
    </location>
</feature>
<feature type="coiled-coil region" evidence="12">
    <location>
        <begin position="34"/>
        <end position="157"/>
    </location>
</feature>
<keyword evidence="8" id="KW-0206">Cytoskeleton</keyword>
<dbReference type="InterPro" id="IPR033585">
    <property type="entry name" value="DRC12-like"/>
</dbReference>
<comment type="similarity">
    <text evidence="10">Belongs to the DRC12 family.</text>
</comment>
<evidence type="ECO:0000256" key="4">
    <source>
        <dbReference type="ARBA" id="ARBA00022490"/>
    </source>
</evidence>
<organism evidence="14 15">
    <name type="scientific">Prymnesium parvum</name>
    <name type="common">Toxic golden alga</name>
    <dbReference type="NCBI Taxonomy" id="97485"/>
    <lineage>
        <taxon>Eukaryota</taxon>
        <taxon>Haptista</taxon>
        <taxon>Haptophyta</taxon>
        <taxon>Prymnesiophyceae</taxon>
        <taxon>Prymnesiales</taxon>
        <taxon>Prymnesiaceae</taxon>
        <taxon>Prymnesium</taxon>
    </lineage>
</organism>
<proteinExistence type="inferred from homology"/>
<evidence type="ECO:0000313" key="14">
    <source>
        <dbReference type="EMBL" id="KAL1504202.1"/>
    </source>
</evidence>
<dbReference type="AlphaFoldDB" id="A0AB34IQ75"/>
<accession>A0AB34IQ75</accession>
<keyword evidence="4" id="KW-0963">Cytoplasm</keyword>
<keyword evidence="5" id="KW-0282">Flagellum</keyword>
<gene>
    <name evidence="14" type="ORF">AB1Y20_010611</name>
</gene>
<dbReference type="PANTHER" id="PTHR28656:SF1">
    <property type="entry name" value="COILED-COIL DOMAIN-CONTAINING PROTEIN 153"/>
    <property type="match status" value="1"/>
</dbReference>
<dbReference type="Proteomes" id="UP001515480">
    <property type="component" value="Unassembled WGS sequence"/>
</dbReference>
<dbReference type="PANTHER" id="PTHR28656">
    <property type="entry name" value="COILED-COIL DOMAIN-CONTAINING PROTEIN 153"/>
    <property type="match status" value="1"/>
</dbReference>
<evidence type="ECO:0000256" key="7">
    <source>
        <dbReference type="ARBA" id="ARBA00023069"/>
    </source>
</evidence>
<evidence type="ECO:0000256" key="8">
    <source>
        <dbReference type="ARBA" id="ARBA00023212"/>
    </source>
</evidence>
<evidence type="ECO:0000313" key="15">
    <source>
        <dbReference type="Proteomes" id="UP001515480"/>
    </source>
</evidence>
<evidence type="ECO:0000256" key="2">
    <source>
        <dbReference type="ARBA" id="ARBA00004611"/>
    </source>
</evidence>
<name>A0AB34IQ75_PRYPA</name>
<sequence length="202" mass="23118">MPPKAKGKDKKTGKGKGKKDGDLGDAELGPAELLVQAKLRIESLERQLVWREEKLQAALIAQRELKEQVAQYHADFEREKTEIFDISSDMTRQYKGMQEELLTRLNSLENQIASQQDQLEMSRVQLEEVRAEKAQELAKKDAEIAEQQLKMEDMAVEFGEMLKETLEKMSERIEITNSSWDAGTGEQAARRLEEFKLSNMGM</sequence>
<evidence type="ECO:0000256" key="3">
    <source>
        <dbReference type="ARBA" id="ARBA00011248"/>
    </source>
</evidence>
<comment type="function">
    <text evidence="1">Component of the nexin-dynein regulatory complex (N-DRC), a key regulator of ciliary/flagellar motility which maintains the alignment and integrity of the distal axoneme and regulates microtubule sliding in motile axonemes.</text>
</comment>
<comment type="subunit">
    <text evidence="3">Component of the nexin-dynein regulatory complex (N-DRC).</text>
</comment>
<protein>
    <recommendedName>
        <fullName evidence="11">Dynein regulatory complex protein 12</fullName>
    </recommendedName>
</protein>
<evidence type="ECO:0000256" key="10">
    <source>
        <dbReference type="ARBA" id="ARBA00044754"/>
    </source>
</evidence>
<reference evidence="14 15" key="1">
    <citation type="journal article" date="2024" name="Science">
        <title>Giant polyketide synthase enzymes in the biosynthesis of giant marine polyether toxins.</title>
        <authorList>
            <person name="Fallon T.R."/>
            <person name="Shende V.V."/>
            <person name="Wierzbicki I.H."/>
            <person name="Pendleton A.L."/>
            <person name="Watervoot N.F."/>
            <person name="Auber R.P."/>
            <person name="Gonzalez D.J."/>
            <person name="Wisecaver J.H."/>
            <person name="Moore B.S."/>
        </authorList>
    </citation>
    <scope>NUCLEOTIDE SEQUENCE [LARGE SCALE GENOMIC DNA]</scope>
    <source>
        <strain evidence="14 15">12B1</strain>
    </source>
</reference>
<evidence type="ECO:0000256" key="9">
    <source>
        <dbReference type="ARBA" id="ARBA00023273"/>
    </source>
</evidence>
<evidence type="ECO:0000256" key="13">
    <source>
        <dbReference type="SAM" id="MobiDB-lite"/>
    </source>
</evidence>
<dbReference type="EMBL" id="JBGBPQ010000020">
    <property type="protein sequence ID" value="KAL1504202.1"/>
    <property type="molecule type" value="Genomic_DNA"/>
</dbReference>
<evidence type="ECO:0000256" key="6">
    <source>
        <dbReference type="ARBA" id="ARBA00023054"/>
    </source>
</evidence>
<keyword evidence="7" id="KW-0969">Cilium</keyword>
<evidence type="ECO:0000256" key="12">
    <source>
        <dbReference type="SAM" id="Coils"/>
    </source>
</evidence>
<feature type="compositionally biased region" description="Basic residues" evidence="13">
    <location>
        <begin position="1"/>
        <end position="17"/>
    </location>
</feature>
<keyword evidence="15" id="KW-1185">Reference proteome</keyword>
<keyword evidence="6 12" id="KW-0175">Coiled coil</keyword>
<comment type="caution">
    <text evidence="14">The sequence shown here is derived from an EMBL/GenBank/DDBJ whole genome shotgun (WGS) entry which is preliminary data.</text>
</comment>